<sequence>MGLDGGTIISRNDVLRGQCWDLNKADDSRSTRGGAVRGTLKRRKLDAATSKVTKWTTCALSGQPLAAPVVACFLGRLYSKQSVLEWLLARAGTFADDEALHRHMNVLRESGDAFDHITSMKDVFPLAYQPPVPTEGAAVATAADGSADPTLPAPYTCPITEARCDRHPFVALVPCGHVFADRALREAGKDGTCPSCSTAFAEEDVIPLLPNEEQEERLRELLPGRRKQVKRRRKGGKAQQQQAGEQQQEEEEEEQQQQEREQQEPQQQEQQLGKQPRQQQQQQGEQQRQEQQQHQDG</sequence>
<comment type="similarity">
    <text evidence="1">Belongs to the rtf2 family.</text>
</comment>
<dbReference type="GO" id="GO:0005634">
    <property type="term" value="C:nucleus"/>
    <property type="evidence" value="ECO:0007669"/>
    <property type="project" value="TreeGrafter"/>
</dbReference>
<name>A0AAD5DUZ6_9CHLO</name>
<dbReference type="InterPro" id="IPR013083">
    <property type="entry name" value="Znf_RING/FYVE/PHD"/>
</dbReference>
<accession>A0AAD5DUZ6</accession>
<dbReference type="SUPFAM" id="SSF57850">
    <property type="entry name" value="RING/U-box"/>
    <property type="match status" value="1"/>
</dbReference>
<organism evidence="3 4">
    <name type="scientific">Chlorella ohadii</name>
    <dbReference type="NCBI Taxonomy" id="2649997"/>
    <lineage>
        <taxon>Eukaryota</taxon>
        <taxon>Viridiplantae</taxon>
        <taxon>Chlorophyta</taxon>
        <taxon>core chlorophytes</taxon>
        <taxon>Trebouxiophyceae</taxon>
        <taxon>Chlorellales</taxon>
        <taxon>Chlorellaceae</taxon>
        <taxon>Chlorella clade</taxon>
        <taxon>Chlorella</taxon>
    </lineage>
</organism>
<evidence type="ECO:0008006" key="5">
    <source>
        <dbReference type="Google" id="ProtNLM"/>
    </source>
</evidence>
<feature type="compositionally biased region" description="Low complexity" evidence="2">
    <location>
        <begin position="264"/>
        <end position="286"/>
    </location>
</feature>
<dbReference type="PANTHER" id="PTHR12775:SF0">
    <property type="entry name" value="REPLICATION TERMINATION FACTOR 2"/>
    <property type="match status" value="1"/>
</dbReference>
<dbReference type="InterPro" id="IPR027799">
    <property type="entry name" value="Rtf2_RING-finger"/>
</dbReference>
<dbReference type="Gene3D" id="3.30.40.10">
    <property type="entry name" value="Zinc/RING finger domain, C3HC4 (zinc finger)"/>
    <property type="match status" value="1"/>
</dbReference>
<dbReference type="CDD" id="cd16653">
    <property type="entry name" value="RING-like_Rtf2"/>
    <property type="match status" value="1"/>
</dbReference>
<comment type="caution">
    <text evidence="3">The sequence shown here is derived from an EMBL/GenBank/DDBJ whole genome shotgun (WGS) entry which is preliminary data.</text>
</comment>
<feature type="compositionally biased region" description="Basic and acidic residues" evidence="2">
    <location>
        <begin position="287"/>
        <end position="297"/>
    </location>
</feature>
<keyword evidence="4" id="KW-1185">Reference proteome</keyword>
<evidence type="ECO:0000313" key="3">
    <source>
        <dbReference type="EMBL" id="KAI7842610.1"/>
    </source>
</evidence>
<dbReference type="InterPro" id="IPR006735">
    <property type="entry name" value="Rtf2"/>
</dbReference>
<dbReference type="PANTHER" id="PTHR12775">
    <property type="entry name" value="PROTEIN C20ORF43 HOMOLOG"/>
    <property type="match status" value="1"/>
</dbReference>
<reference evidence="3" key="1">
    <citation type="submission" date="2020-11" db="EMBL/GenBank/DDBJ databases">
        <title>Chlorella ohadii genome sequencing and assembly.</title>
        <authorList>
            <person name="Murik O."/>
            <person name="Treves H."/>
            <person name="Kedem I."/>
            <person name="Shotland Y."/>
            <person name="Kaplan A."/>
        </authorList>
    </citation>
    <scope>NUCLEOTIDE SEQUENCE</scope>
    <source>
        <strain evidence="3">1</strain>
    </source>
</reference>
<dbReference type="AlphaFoldDB" id="A0AAD5DUZ6"/>
<feature type="region of interest" description="Disordered" evidence="2">
    <location>
        <begin position="220"/>
        <end position="297"/>
    </location>
</feature>
<dbReference type="Pfam" id="PF04641">
    <property type="entry name" value="Rtf2"/>
    <property type="match status" value="1"/>
</dbReference>
<feature type="compositionally biased region" description="Acidic residues" evidence="2">
    <location>
        <begin position="247"/>
        <end position="256"/>
    </location>
</feature>
<dbReference type="EMBL" id="JADXDR010000050">
    <property type="protein sequence ID" value="KAI7842610.1"/>
    <property type="molecule type" value="Genomic_DNA"/>
</dbReference>
<dbReference type="Proteomes" id="UP001205105">
    <property type="component" value="Unassembled WGS sequence"/>
</dbReference>
<evidence type="ECO:0000256" key="1">
    <source>
        <dbReference type="ARBA" id="ARBA00009885"/>
    </source>
</evidence>
<feature type="compositionally biased region" description="Low complexity" evidence="2">
    <location>
        <begin position="237"/>
        <end position="246"/>
    </location>
</feature>
<gene>
    <name evidence="3" type="ORF">COHA_003714</name>
</gene>
<evidence type="ECO:0000313" key="4">
    <source>
        <dbReference type="Proteomes" id="UP001205105"/>
    </source>
</evidence>
<dbReference type="GO" id="GO:0006274">
    <property type="term" value="P:DNA replication termination"/>
    <property type="evidence" value="ECO:0007669"/>
    <property type="project" value="TreeGrafter"/>
</dbReference>
<evidence type="ECO:0000256" key="2">
    <source>
        <dbReference type="SAM" id="MobiDB-lite"/>
    </source>
</evidence>
<feature type="compositionally biased region" description="Basic residues" evidence="2">
    <location>
        <begin position="224"/>
        <end position="236"/>
    </location>
</feature>
<protein>
    <recommendedName>
        <fullName evidence="5">Replication termination factor 2</fullName>
    </recommendedName>
</protein>
<proteinExistence type="inferred from homology"/>